<dbReference type="InterPro" id="IPR000160">
    <property type="entry name" value="GGDEF_dom"/>
</dbReference>
<dbReference type="SMART" id="SM00052">
    <property type="entry name" value="EAL"/>
    <property type="match status" value="1"/>
</dbReference>
<evidence type="ECO:0000313" key="6">
    <source>
        <dbReference type="Proteomes" id="UP000574369"/>
    </source>
</evidence>
<feature type="domain" description="EAL" evidence="3">
    <location>
        <begin position="447"/>
        <end position="700"/>
    </location>
</feature>
<dbReference type="InterPro" id="IPR052155">
    <property type="entry name" value="Biofilm_reg_signaling"/>
</dbReference>
<sequence>MTTVRPVRGAAVVPESVSTAASLLDPSFLRLIDGLQESVWLVCARSHTVVAVNTASRALLGLEARDLIGTQIESLATTPEDALFWMDAAIGRREPLHSDTMMRHADGRMLWVSRRISHVPQPQGHGLWLVAMRDQTQQRHHDEERETLLAELRATLESTADGILVTDLAGRIRSFNQRLASLWGLPEDLLNERNDDAVQAWMRRSVVDGQAYAVRLTAIQESPLLHTSDNIKLIDGRVLERVSLPQWSRGRPIGRVYSFRDLSEKLAAHQRIEELSHNDMLTGLPNRRALLERVDYAQAMARREASPFALLNVDLDRFKQINDTLGHSYGDRVIKEVALRLKESLREVDTVARLDGDEFALLIHQADARGAEHAARRVQEAMSRPFSFDTLSFTVTCSIGIALFPGDGASADDLLASAERAMHWVKESGRSAFRFHQPRKDVDLLSRMRLDHAMRRALQEHEFRLHFQPQIAVESGALIGAEALIRWRDPHRGDVPPSEFIPVAEESGFIVAIGQWVLHQAVAQAADWLKKGLRVPIAVNVSALQFQQPQFVDTVAQALRAAQLPPELLELELTESVLLRDADEALHRMQALSELGLQLAIDDFGTGYSSLGYLKRFPIQRLKVDRSFVKGLPGDASDKGIVNAIVQMGRALNLQVIAEGVETDAQLAFLGECGCHEYQGFLCAPALDPRAFEQRFKPDPVVGTTPAHDDAAGPVDGAKAEGVKPASPVRLVRGA</sequence>
<dbReference type="SMART" id="SM00267">
    <property type="entry name" value="GGDEF"/>
    <property type="match status" value="1"/>
</dbReference>
<evidence type="ECO:0000256" key="1">
    <source>
        <dbReference type="SAM" id="MobiDB-lite"/>
    </source>
</evidence>
<dbReference type="Gene3D" id="3.30.70.270">
    <property type="match status" value="1"/>
</dbReference>
<evidence type="ECO:0000259" key="4">
    <source>
        <dbReference type="PROSITE" id="PS50887"/>
    </source>
</evidence>
<dbReference type="CDD" id="cd00130">
    <property type="entry name" value="PAS"/>
    <property type="match status" value="1"/>
</dbReference>
<dbReference type="PANTHER" id="PTHR44757">
    <property type="entry name" value="DIGUANYLATE CYCLASE DGCP"/>
    <property type="match status" value="1"/>
</dbReference>
<evidence type="ECO:0000259" key="2">
    <source>
        <dbReference type="PROSITE" id="PS50112"/>
    </source>
</evidence>
<feature type="domain" description="PAS" evidence="2">
    <location>
        <begin position="24"/>
        <end position="81"/>
    </location>
</feature>
<dbReference type="SUPFAM" id="SSF141868">
    <property type="entry name" value="EAL domain-like"/>
    <property type="match status" value="1"/>
</dbReference>
<dbReference type="PROSITE" id="PS50883">
    <property type="entry name" value="EAL"/>
    <property type="match status" value="1"/>
</dbReference>
<dbReference type="Proteomes" id="UP000574369">
    <property type="component" value="Unassembled WGS sequence"/>
</dbReference>
<dbReference type="InterPro" id="IPR001633">
    <property type="entry name" value="EAL_dom"/>
</dbReference>
<dbReference type="Pfam" id="PF13188">
    <property type="entry name" value="PAS_8"/>
    <property type="match status" value="1"/>
</dbReference>
<dbReference type="NCBIfam" id="TIGR00229">
    <property type="entry name" value="sensory_box"/>
    <property type="match status" value="2"/>
</dbReference>
<dbReference type="CDD" id="cd01948">
    <property type="entry name" value="EAL"/>
    <property type="match status" value="1"/>
</dbReference>
<dbReference type="Gene3D" id="3.30.450.20">
    <property type="entry name" value="PAS domain"/>
    <property type="match status" value="2"/>
</dbReference>
<accession>A0ABR6GUX5</accession>
<organism evidence="5 6">
    <name type="scientific">Roseateles terrae</name>
    <dbReference type="NCBI Taxonomy" id="431060"/>
    <lineage>
        <taxon>Bacteria</taxon>
        <taxon>Pseudomonadati</taxon>
        <taxon>Pseudomonadota</taxon>
        <taxon>Betaproteobacteria</taxon>
        <taxon>Burkholderiales</taxon>
        <taxon>Sphaerotilaceae</taxon>
        <taxon>Roseateles</taxon>
    </lineage>
</organism>
<dbReference type="InterPro" id="IPR035965">
    <property type="entry name" value="PAS-like_dom_sf"/>
</dbReference>
<dbReference type="EMBL" id="JACHXO010000006">
    <property type="protein sequence ID" value="MBB3195911.1"/>
    <property type="molecule type" value="Genomic_DNA"/>
</dbReference>
<dbReference type="InterPro" id="IPR043128">
    <property type="entry name" value="Rev_trsase/Diguanyl_cyclase"/>
</dbReference>
<dbReference type="RefSeq" id="WP_310736800.1">
    <property type="nucleotide sequence ID" value="NZ_JACHXO010000006.1"/>
</dbReference>
<dbReference type="Pfam" id="PF00990">
    <property type="entry name" value="GGDEF"/>
    <property type="match status" value="1"/>
</dbReference>
<gene>
    <name evidence="5" type="ORF">FHS28_003321</name>
</gene>
<dbReference type="Gene3D" id="3.20.20.450">
    <property type="entry name" value="EAL domain"/>
    <property type="match status" value="1"/>
</dbReference>
<feature type="region of interest" description="Disordered" evidence="1">
    <location>
        <begin position="700"/>
        <end position="727"/>
    </location>
</feature>
<dbReference type="PANTHER" id="PTHR44757:SF2">
    <property type="entry name" value="BIOFILM ARCHITECTURE MAINTENANCE PROTEIN MBAA"/>
    <property type="match status" value="1"/>
</dbReference>
<evidence type="ECO:0000313" key="5">
    <source>
        <dbReference type="EMBL" id="MBB3195911.1"/>
    </source>
</evidence>
<feature type="domain" description="GGDEF" evidence="4">
    <location>
        <begin position="306"/>
        <end position="438"/>
    </location>
</feature>
<dbReference type="InterPro" id="IPR029787">
    <property type="entry name" value="Nucleotide_cyclase"/>
</dbReference>
<reference evidence="5 6" key="1">
    <citation type="submission" date="2020-08" db="EMBL/GenBank/DDBJ databases">
        <title>Genomic Encyclopedia of Type Strains, Phase III (KMG-III): the genomes of soil and plant-associated and newly described type strains.</title>
        <authorList>
            <person name="Whitman W."/>
        </authorList>
    </citation>
    <scope>NUCLEOTIDE SEQUENCE [LARGE SCALE GENOMIC DNA]</scope>
    <source>
        <strain evidence="5 6">CECT 7247</strain>
    </source>
</reference>
<name>A0ABR6GUX5_9BURK</name>
<keyword evidence="6" id="KW-1185">Reference proteome</keyword>
<dbReference type="Pfam" id="PF13426">
    <property type="entry name" value="PAS_9"/>
    <property type="match status" value="1"/>
</dbReference>
<proteinExistence type="predicted"/>
<dbReference type="Pfam" id="PF00563">
    <property type="entry name" value="EAL"/>
    <property type="match status" value="1"/>
</dbReference>
<comment type="caution">
    <text evidence="5">The sequence shown here is derived from an EMBL/GenBank/DDBJ whole genome shotgun (WGS) entry which is preliminary data.</text>
</comment>
<dbReference type="InterPro" id="IPR035919">
    <property type="entry name" value="EAL_sf"/>
</dbReference>
<dbReference type="InterPro" id="IPR000014">
    <property type="entry name" value="PAS"/>
</dbReference>
<dbReference type="SUPFAM" id="SSF55073">
    <property type="entry name" value="Nucleotide cyclase"/>
    <property type="match status" value="1"/>
</dbReference>
<dbReference type="CDD" id="cd01949">
    <property type="entry name" value="GGDEF"/>
    <property type="match status" value="1"/>
</dbReference>
<dbReference type="NCBIfam" id="TIGR00254">
    <property type="entry name" value="GGDEF"/>
    <property type="match status" value="1"/>
</dbReference>
<protein>
    <submittedName>
        <fullName evidence="5">Diguanylate cyclase (GGDEF)-like protein/PAS domain S-box-containing protein</fullName>
    </submittedName>
</protein>
<dbReference type="SMART" id="SM00091">
    <property type="entry name" value="PAS"/>
    <property type="match status" value="2"/>
</dbReference>
<dbReference type="SUPFAM" id="SSF55785">
    <property type="entry name" value="PYP-like sensor domain (PAS domain)"/>
    <property type="match status" value="2"/>
</dbReference>
<evidence type="ECO:0000259" key="3">
    <source>
        <dbReference type="PROSITE" id="PS50883"/>
    </source>
</evidence>
<feature type="domain" description="PAS" evidence="2">
    <location>
        <begin position="148"/>
        <end position="194"/>
    </location>
</feature>
<dbReference type="PROSITE" id="PS50887">
    <property type="entry name" value="GGDEF"/>
    <property type="match status" value="1"/>
</dbReference>
<dbReference type="PROSITE" id="PS50112">
    <property type="entry name" value="PAS"/>
    <property type="match status" value="2"/>
</dbReference>